<organism evidence="3 4">
    <name type="scientific">Dryococelus australis</name>
    <dbReference type="NCBI Taxonomy" id="614101"/>
    <lineage>
        <taxon>Eukaryota</taxon>
        <taxon>Metazoa</taxon>
        <taxon>Ecdysozoa</taxon>
        <taxon>Arthropoda</taxon>
        <taxon>Hexapoda</taxon>
        <taxon>Insecta</taxon>
        <taxon>Pterygota</taxon>
        <taxon>Neoptera</taxon>
        <taxon>Polyneoptera</taxon>
        <taxon>Phasmatodea</taxon>
        <taxon>Verophasmatodea</taxon>
        <taxon>Anareolatae</taxon>
        <taxon>Phasmatidae</taxon>
        <taxon>Eurycanthinae</taxon>
        <taxon>Dryococelus</taxon>
    </lineage>
</organism>
<dbReference type="InterPro" id="IPR036397">
    <property type="entry name" value="RNaseH_sf"/>
</dbReference>
<evidence type="ECO:0000313" key="3">
    <source>
        <dbReference type="EMBL" id="KAJ8873827.1"/>
    </source>
</evidence>
<dbReference type="InterPro" id="IPR050951">
    <property type="entry name" value="Retrovirus_Pol_polyprotein"/>
</dbReference>
<dbReference type="Gene3D" id="3.30.420.10">
    <property type="entry name" value="Ribonuclease H-like superfamily/Ribonuclease H"/>
    <property type="match status" value="1"/>
</dbReference>
<evidence type="ECO:0000313" key="4">
    <source>
        <dbReference type="Proteomes" id="UP001159363"/>
    </source>
</evidence>
<evidence type="ECO:0000259" key="2">
    <source>
        <dbReference type="PROSITE" id="PS50994"/>
    </source>
</evidence>
<dbReference type="Proteomes" id="UP001159363">
    <property type="component" value="Chromosome 9"/>
</dbReference>
<keyword evidence="1" id="KW-0511">Multifunctional enzyme</keyword>
<dbReference type="PANTHER" id="PTHR37984:SF5">
    <property type="entry name" value="PROTEIN NYNRIN-LIKE"/>
    <property type="match status" value="1"/>
</dbReference>
<gene>
    <name evidence="3" type="ORF">PR048_024663</name>
</gene>
<proteinExistence type="predicted"/>
<dbReference type="InterPro" id="IPR043502">
    <property type="entry name" value="DNA/RNA_pol_sf"/>
</dbReference>
<dbReference type="InterPro" id="IPR012337">
    <property type="entry name" value="RNaseH-like_sf"/>
</dbReference>
<dbReference type="InterPro" id="IPR001584">
    <property type="entry name" value="Integrase_cat-core"/>
</dbReference>
<dbReference type="SUPFAM" id="SSF56672">
    <property type="entry name" value="DNA/RNA polymerases"/>
    <property type="match status" value="1"/>
</dbReference>
<reference evidence="3 4" key="1">
    <citation type="submission" date="2023-02" db="EMBL/GenBank/DDBJ databases">
        <title>LHISI_Scaffold_Assembly.</title>
        <authorList>
            <person name="Stuart O.P."/>
            <person name="Cleave R."/>
            <person name="Magrath M.J.L."/>
            <person name="Mikheyev A.S."/>
        </authorList>
    </citation>
    <scope>NUCLEOTIDE SEQUENCE [LARGE SCALE GENOMIC DNA]</scope>
    <source>
        <strain evidence="3">Daus_M_001</strain>
        <tissue evidence="3">Leg muscle</tissue>
    </source>
</reference>
<keyword evidence="4" id="KW-1185">Reference proteome</keyword>
<comment type="caution">
    <text evidence="3">The sequence shown here is derived from an EMBL/GenBank/DDBJ whole genome shotgun (WGS) entry which is preliminary data.</text>
</comment>
<dbReference type="Gene3D" id="3.30.70.270">
    <property type="match status" value="1"/>
</dbReference>
<protein>
    <recommendedName>
        <fullName evidence="2">Integrase catalytic domain-containing protein</fullName>
    </recommendedName>
</protein>
<dbReference type="Pfam" id="PF17919">
    <property type="entry name" value="RT_RNaseH_2"/>
    <property type="match status" value="1"/>
</dbReference>
<name>A0ABQ9GP63_9NEOP</name>
<accession>A0ABQ9GP63</accession>
<feature type="domain" description="Integrase catalytic" evidence="2">
    <location>
        <begin position="181"/>
        <end position="364"/>
    </location>
</feature>
<dbReference type="InterPro" id="IPR043128">
    <property type="entry name" value="Rev_trsase/Diguanyl_cyclase"/>
</dbReference>
<dbReference type="InterPro" id="IPR041577">
    <property type="entry name" value="RT_RNaseH_2"/>
</dbReference>
<dbReference type="PANTHER" id="PTHR37984">
    <property type="entry name" value="PROTEIN CBG26694"/>
    <property type="match status" value="1"/>
</dbReference>
<sequence>MVKSISKLSSKEQSSMISSILYQKHAMPLQDVYGFQLMGGVHLCVVYKVGLNECLQDVHYPIRIIDDILNSLRNSRFFSRLDLFEAYLHVPVDEQSSEIQTISTHRKVAAIVDMPRPKSTEDVRRFLGMVTYYSQFIHGASTITTPLHCLLCKNAIFKWTSACEVALLKLKQAIASNQVLVPYNPDLSVQLACDASPKGIDGVLSHIVDGHEHPIAFVSREPDYIIESGITFHVQRVLVPASLQSAVLDELRRTHVGITKMKQLAKVMVSDNATIFTSEEFAQFCKEAGIFQKICAAGHPATNGLAECNVQMLNQRLATMSNQNMHIQIMDLDVVLSEAEQIKQEEELSVVDFQLPEQPAQQERPQR</sequence>
<dbReference type="PROSITE" id="PS50994">
    <property type="entry name" value="INTEGRASE"/>
    <property type="match status" value="1"/>
</dbReference>
<dbReference type="EMBL" id="JARBHB010000010">
    <property type="protein sequence ID" value="KAJ8873827.1"/>
    <property type="molecule type" value="Genomic_DNA"/>
</dbReference>
<dbReference type="SUPFAM" id="SSF53098">
    <property type="entry name" value="Ribonuclease H-like"/>
    <property type="match status" value="1"/>
</dbReference>
<evidence type="ECO:0000256" key="1">
    <source>
        <dbReference type="ARBA" id="ARBA00023268"/>
    </source>
</evidence>